<evidence type="ECO:0000313" key="2">
    <source>
        <dbReference type="EMBL" id="CAI5718203.1"/>
    </source>
</evidence>
<dbReference type="Proteomes" id="UP001159659">
    <property type="component" value="Unassembled WGS sequence"/>
</dbReference>
<evidence type="ECO:0000256" key="1">
    <source>
        <dbReference type="SAM" id="MobiDB-lite"/>
    </source>
</evidence>
<feature type="compositionally biased region" description="Low complexity" evidence="1">
    <location>
        <begin position="87"/>
        <end position="107"/>
    </location>
</feature>
<feature type="region of interest" description="Disordered" evidence="1">
    <location>
        <begin position="77"/>
        <end position="119"/>
    </location>
</feature>
<protein>
    <submittedName>
        <fullName evidence="2">Uncharacterized protein</fullName>
    </submittedName>
</protein>
<feature type="compositionally biased region" description="Basic and acidic residues" evidence="1">
    <location>
        <begin position="203"/>
        <end position="212"/>
    </location>
</feature>
<comment type="caution">
    <text evidence="2">The sequence shown here is derived from an EMBL/GenBank/DDBJ whole genome shotgun (WGS) entry which is preliminary data.</text>
</comment>
<accession>A0AAV0TDF7</accession>
<organism evidence="2 3">
    <name type="scientific">Peronospora farinosa</name>
    <dbReference type="NCBI Taxonomy" id="134698"/>
    <lineage>
        <taxon>Eukaryota</taxon>
        <taxon>Sar</taxon>
        <taxon>Stramenopiles</taxon>
        <taxon>Oomycota</taxon>
        <taxon>Peronosporomycetes</taxon>
        <taxon>Peronosporales</taxon>
        <taxon>Peronosporaceae</taxon>
        <taxon>Peronospora</taxon>
    </lineage>
</organism>
<name>A0AAV0TDF7_9STRA</name>
<sequence>MHDNRQAKDSHKATVEAFYVRVIHRVCSLYQNESESPSDEAIAQLQQKWQETLRLYTGKQEPFHALADEDDVLVIESSTESEHVSDESSSTSSSSSSSSSDSETTSEQAVGRPSVQMPSAATSSIFAKMLGGKRKLHQLDGSASDAEDGVKLQGTADLEWRQELQRQSTGAAGNSPTALRDSFDEQEDNLGDEVEDKEDIEEKEAHRMTCEKEGNEVDALELDGQLSPSPAHSDIATSLLISSDDLAPVSGLSGINLPLQLAAEYSKFTYRGKRRGYTGQLHAIVLTWPNRLGVRETICPGELVWCYPNSAPRFIDEGELVKAISAGDTGHELKVELSNGKVAMVSMDRIRRLCEYLIRRGSVRFNTEQ</sequence>
<feature type="compositionally biased region" description="Acidic residues" evidence="1">
    <location>
        <begin position="184"/>
        <end position="202"/>
    </location>
</feature>
<reference evidence="2" key="1">
    <citation type="submission" date="2022-12" db="EMBL/GenBank/DDBJ databases">
        <authorList>
            <person name="Webb A."/>
        </authorList>
    </citation>
    <scope>NUCLEOTIDE SEQUENCE</scope>
    <source>
        <strain evidence="2">Pf2</strain>
    </source>
</reference>
<dbReference type="EMBL" id="CANTFK010000580">
    <property type="protein sequence ID" value="CAI5718203.1"/>
    <property type="molecule type" value="Genomic_DNA"/>
</dbReference>
<dbReference type="AlphaFoldDB" id="A0AAV0TDF7"/>
<feature type="region of interest" description="Disordered" evidence="1">
    <location>
        <begin position="165"/>
        <end position="212"/>
    </location>
</feature>
<gene>
    <name evidence="2" type="ORF">PFR002_LOCUS3593</name>
</gene>
<proteinExistence type="predicted"/>
<feature type="compositionally biased region" description="Polar residues" evidence="1">
    <location>
        <begin position="165"/>
        <end position="177"/>
    </location>
</feature>
<evidence type="ECO:0000313" key="3">
    <source>
        <dbReference type="Proteomes" id="UP001159659"/>
    </source>
</evidence>